<proteinExistence type="predicted"/>
<reference evidence="2" key="1">
    <citation type="submission" date="2014-09" db="EMBL/GenBank/DDBJ databases">
        <authorList>
            <person name="Magalhaes I.L.F."/>
            <person name="Oliveira U."/>
            <person name="Santos F.R."/>
            <person name="Vidigal T.H.D.A."/>
            <person name="Brescovit A.D."/>
            <person name="Santos A.J."/>
        </authorList>
    </citation>
    <scope>NUCLEOTIDE SEQUENCE</scope>
    <source>
        <tissue evidence="2">Shoot tissue taken approximately 20 cm above the soil surface</tissue>
    </source>
</reference>
<dbReference type="AlphaFoldDB" id="A0A0A9DLE4"/>
<evidence type="ECO:0000313" key="2">
    <source>
        <dbReference type="EMBL" id="JAD86495.1"/>
    </source>
</evidence>
<name>A0A0A9DLE4_ARUDO</name>
<accession>A0A0A9DLE4</accession>
<reference evidence="2" key="2">
    <citation type="journal article" date="2015" name="Data Brief">
        <title>Shoot transcriptome of the giant reed, Arundo donax.</title>
        <authorList>
            <person name="Barrero R.A."/>
            <person name="Guerrero F.D."/>
            <person name="Moolhuijzen P."/>
            <person name="Goolsby J.A."/>
            <person name="Tidwell J."/>
            <person name="Bellgard S.E."/>
            <person name="Bellgard M.I."/>
        </authorList>
    </citation>
    <scope>NUCLEOTIDE SEQUENCE</scope>
    <source>
        <tissue evidence="2">Shoot tissue taken approximately 20 cm above the soil surface</tissue>
    </source>
</reference>
<sequence length="73" mass="8360">MIELYKFTESQDSRIQKTVYYTMIRGKMAARTREAEGYYKVWPAVVPVTGAHEMTNTLSSPLSPRVTRVSSSR</sequence>
<feature type="region of interest" description="Disordered" evidence="1">
    <location>
        <begin position="54"/>
        <end position="73"/>
    </location>
</feature>
<evidence type="ECO:0000256" key="1">
    <source>
        <dbReference type="SAM" id="MobiDB-lite"/>
    </source>
</evidence>
<dbReference type="EMBL" id="GBRH01211400">
    <property type="protein sequence ID" value="JAD86495.1"/>
    <property type="molecule type" value="Transcribed_RNA"/>
</dbReference>
<protein>
    <submittedName>
        <fullName evidence="2">Uncharacterized protein</fullName>
    </submittedName>
</protein>
<organism evidence="2">
    <name type="scientific">Arundo donax</name>
    <name type="common">Giant reed</name>
    <name type="synonym">Donax arundinaceus</name>
    <dbReference type="NCBI Taxonomy" id="35708"/>
    <lineage>
        <taxon>Eukaryota</taxon>
        <taxon>Viridiplantae</taxon>
        <taxon>Streptophyta</taxon>
        <taxon>Embryophyta</taxon>
        <taxon>Tracheophyta</taxon>
        <taxon>Spermatophyta</taxon>
        <taxon>Magnoliopsida</taxon>
        <taxon>Liliopsida</taxon>
        <taxon>Poales</taxon>
        <taxon>Poaceae</taxon>
        <taxon>PACMAD clade</taxon>
        <taxon>Arundinoideae</taxon>
        <taxon>Arundineae</taxon>
        <taxon>Arundo</taxon>
    </lineage>
</organism>